<name>A0A3P6SZD2_LITSI</name>
<reference evidence="1 2" key="1">
    <citation type="submission" date="2018-08" db="EMBL/GenBank/DDBJ databases">
        <authorList>
            <person name="Laetsch R D."/>
            <person name="Stevens L."/>
            <person name="Kumar S."/>
            <person name="Blaxter L. M."/>
        </authorList>
    </citation>
    <scope>NUCLEOTIDE SEQUENCE [LARGE SCALE GENOMIC DNA]</scope>
</reference>
<dbReference type="EMBL" id="UYRX01000369">
    <property type="protein sequence ID" value="VDK81042.1"/>
    <property type="molecule type" value="Genomic_DNA"/>
</dbReference>
<keyword evidence="2" id="KW-1185">Reference proteome</keyword>
<gene>
    <name evidence="1" type="ORF">NLS_LOCUS5151</name>
</gene>
<accession>A0A3P6SZD2</accession>
<organism evidence="1 2">
    <name type="scientific">Litomosoides sigmodontis</name>
    <name type="common">Filarial nematode worm</name>
    <dbReference type="NCBI Taxonomy" id="42156"/>
    <lineage>
        <taxon>Eukaryota</taxon>
        <taxon>Metazoa</taxon>
        <taxon>Ecdysozoa</taxon>
        <taxon>Nematoda</taxon>
        <taxon>Chromadorea</taxon>
        <taxon>Rhabditida</taxon>
        <taxon>Spirurina</taxon>
        <taxon>Spiruromorpha</taxon>
        <taxon>Filarioidea</taxon>
        <taxon>Onchocercidae</taxon>
        <taxon>Litomosoides</taxon>
    </lineage>
</organism>
<protein>
    <submittedName>
        <fullName evidence="1">Uncharacterized protein</fullName>
    </submittedName>
</protein>
<evidence type="ECO:0000313" key="2">
    <source>
        <dbReference type="Proteomes" id="UP000277928"/>
    </source>
</evidence>
<sequence>MASSASDIPVSKLL</sequence>
<proteinExistence type="predicted"/>
<dbReference type="Proteomes" id="UP000277928">
    <property type="component" value="Unassembled WGS sequence"/>
</dbReference>
<evidence type="ECO:0000313" key="1">
    <source>
        <dbReference type="EMBL" id="VDK81042.1"/>
    </source>
</evidence>
<feature type="non-terminal residue" evidence="1">
    <location>
        <position position="14"/>
    </location>
</feature>